<dbReference type="EMBL" id="VJXY01000015">
    <property type="protein sequence ID" value="MBD6617189.1"/>
    <property type="molecule type" value="Genomic_DNA"/>
</dbReference>
<dbReference type="Pfam" id="PF01590">
    <property type="entry name" value="GAF"/>
    <property type="match status" value="1"/>
</dbReference>
<dbReference type="InterPro" id="IPR003661">
    <property type="entry name" value="HisK_dim/P_dom"/>
</dbReference>
<dbReference type="PRINTS" id="PR00344">
    <property type="entry name" value="BCTRLSENSOR"/>
</dbReference>
<evidence type="ECO:0000256" key="6">
    <source>
        <dbReference type="SAM" id="Coils"/>
    </source>
</evidence>
<keyword evidence="3" id="KW-0597">Phosphoprotein</keyword>
<dbReference type="SUPFAM" id="SSF55874">
    <property type="entry name" value="ATPase domain of HSP90 chaperone/DNA topoisomerase II/histidine kinase"/>
    <property type="match status" value="1"/>
</dbReference>
<dbReference type="SMART" id="SM00220">
    <property type="entry name" value="S_TKc"/>
    <property type="match status" value="1"/>
</dbReference>
<comment type="catalytic activity">
    <reaction evidence="1">
        <text>ATP + protein L-histidine = ADP + protein N-phospho-L-histidine.</text>
        <dbReference type="EC" id="2.7.13.3"/>
    </reaction>
</comment>
<dbReference type="Proteomes" id="UP001165986">
    <property type="component" value="Unassembled WGS sequence"/>
</dbReference>
<proteinExistence type="predicted"/>
<dbReference type="PANTHER" id="PTHR43642">
    <property type="entry name" value="HYBRID SIGNAL TRANSDUCTION HISTIDINE KINASE G"/>
    <property type="match status" value="1"/>
</dbReference>
<evidence type="ECO:0000259" key="8">
    <source>
        <dbReference type="PROSITE" id="PS50109"/>
    </source>
</evidence>
<dbReference type="RefSeq" id="WP_191758415.1">
    <property type="nucleotide sequence ID" value="NZ_VJXY01000015.1"/>
</dbReference>
<evidence type="ECO:0000256" key="5">
    <source>
        <dbReference type="ARBA" id="ARBA00023012"/>
    </source>
</evidence>
<keyword evidence="6" id="KW-0175">Coiled coil</keyword>
<dbReference type="Gene3D" id="3.40.50.300">
    <property type="entry name" value="P-loop containing nucleotide triphosphate hydrolases"/>
    <property type="match status" value="1"/>
</dbReference>
<dbReference type="CDD" id="cd00082">
    <property type="entry name" value="HisKA"/>
    <property type="match status" value="1"/>
</dbReference>
<dbReference type="EC" id="2.7.13.3" evidence="2"/>
<dbReference type="InterPro" id="IPR004358">
    <property type="entry name" value="Sig_transdc_His_kin-like_C"/>
</dbReference>
<evidence type="ECO:0000313" key="9">
    <source>
        <dbReference type="EMBL" id="MBD6617189.1"/>
    </source>
</evidence>
<name>A0AA40VRH1_9NOST</name>
<dbReference type="PROSITE" id="PS00108">
    <property type="entry name" value="PROTEIN_KINASE_ST"/>
    <property type="match status" value="1"/>
</dbReference>
<dbReference type="InterPro" id="IPR041664">
    <property type="entry name" value="AAA_16"/>
</dbReference>
<dbReference type="InterPro" id="IPR036890">
    <property type="entry name" value="HATPase_C_sf"/>
</dbReference>
<keyword evidence="4" id="KW-0808">Transferase</keyword>
<feature type="domain" description="Histidine kinase" evidence="8">
    <location>
        <begin position="1524"/>
        <end position="1782"/>
    </location>
</feature>
<accession>A0AA40VRH1</accession>
<dbReference type="InterPro" id="IPR003018">
    <property type="entry name" value="GAF"/>
</dbReference>
<dbReference type="SUPFAM" id="SSF55781">
    <property type="entry name" value="GAF domain-like"/>
    <property type="match status" value="1"/>
</dbReference>
<reference evidence="9" key="1">
    <citation type="submission" date="2019-07" db="EMBL/GenBank/DDBJ databases">
        <title>Toxilogical consequences of a new and cryptic species of cyanobacteria (Komarekiella delphini-convector) recovered from the epidermis of a bottlenose dolphin and 1500 ft. in the air.</title>
        <authorList>
            <person name="Brown A.O."/>
            <person name="Dvorak P."/>
            <person name="Villanueva C.D."/>
            <person name="Foss A.J."/>
            <person name="Garvey A.D."/>
            <person name="Gibson Q.A."/>
            <person name="Johansen J.R."/>
            <person name="Casamatta D.A."/>
        </authorList>
    </citation>
    <scope>NUCLEOTIDE SEQUENCE</scope>
    <source>
        <strain evidence="9">SJRDD-AB1</strain>
    </source>
</reference>
<dbReference type="InterPro" id="IPR008271">
    <property type="entry name" value="Ser/Thr_kinase_AS"/>
</dbReference>
<dbReference type="Gene3D" id="1.10.510.10">
    <property type="entry name" value="Transferase(Phosphotransferase) domain 1"/>
    <property type="match status" value="1"/>
</dbReference>
<dbReference type="Pfam" id="PF00069">
    <property type="entry name" value="Pkinase"/>
    <property type="match status" value="1"/>
</dbReference>
<dbReference type="SMART" id="SM00387">
    <property type="entry name" value="HATPase_c"/>
    <property type="match status" value="1"/>
</dbReference>
<dbReference type="SUPFAM" id="SSF52540">
    <property type="entry name" value="P-loop containing nucleoside triphosphate hydrolases"/>
    <property type="match status" value="1"/>
</dbReference>
<evidence type="ECO:0000256" key="2">
    <source>
        <dbReference type="ARBA" id="ARBA00012438"/>
    </source>
</evidence>
<dbReference type="InterPro" id="IPR005467">
    <property type="entry name" value="His_kinase_dom"/>
</dbReference>
<dbReference type="CDD" id="cd14014">
    <property type="entry name" value="STKc_PknB_like"/>
    <property type="match status" value="1"/>
</dbReference>
<dbReference type="PROSITE" id="PS50011">
    <property type="entry name" value="PROTEIN_KINASE_DOM"/>
    <property type="match status" value="1"/>
</dbReference>
<gene>
    <name evidence="9" type="ORF">FNW02_15445</name>
</gene>
<dbReference type="InterPro" id="IPR000719">
    <property type="entry name" value="Prot_kinase_dom"/>
</dbReference>
<evidence type="ECO:0000256" key="3">
    <source>
        <dbReference type="ARBA" id="ARBA00022553"/>
    </source>
</evidence>
<evidence type="ECO:0000259" key="7">
    <source>
        <dbReference type="PROSITE" id="PS50011"/>
    </source>
</evidence>
<dbReference type="InterPro" id="IPR036097">
    <property type="entry name" value="HisK_dim/P_sf"/>
</dbReference>
<dbReference type="GO" id="GO:0005524">
    <property type="term" value="F:ATP binding"/>
    <property type="evidence" value="ECO:0007669"/>
    <property type="project" value="InterPro"/>
</dbReference>
<dbReference type="Pfam" id="PF13191">
    <property type="entry name" value="AAA_16"/>
    <property type="match status" value="1"/>
</dbReference>
<feature type="domain" description="Protein kinase" evidence="7">
    <location>
        <begin position="7"/>
        <end position="270"/>
    </location>
</feature>
<dbReference type="InterPro" id="IPR011009">
    <property type="entry name" value="Kinase-like_dom_sf"/>
</dbReference>
<dbReference type="SUPFAM" id="SSF56112">
    <property type="entry name" value="Protein kinase-like (PK-like)"/>
    <property type="match status" value="1"/>
</dbReference>
<dbReference type="GO" id="GO:0000155">
    <property type="term" value="F:phosphorelay sensor kinase activity"/>
    <property type="evidence" value="ECO:0007669"/>
    <property type="project" value="InterPro"/>
</dbReference>
<sequence>MINLSNYQILELIYDEIKTAVYRARRNVDKKLVVIKLLKIEYPDLKDLAGLRHEYELIKNLNIKGVIKAYKLEKYNNSLALILENFDGLPLYNVIKNKNFEVIDFLKTGINITQAIGELHQNYIIHKDIKPQNILVNKEVHQVKVIDFSISSLLSKEKPKLSNPDLLEGTLAYMSPEQTGRMNRSVDYRTDFYSLGVTFYEMLTGRLPFNVTDPMELVHCHIARQAVPVNQLMPEIPQVISAIVMKLLSKTAEDRYQSAFGIKTDLENCLNQLETTTQISNFEVGKQDQSSQLQIPEKLYGREAEIDTLLSAFEQVNQGKKELLLVAGYSGIGKSALVSEIHKSVIQKRGYFITGKFEQFKRNIPYASLIQALQELTRQLLTESEAQLAAWRQKLLMALAPNAQIIIDVIPEVELIIGKQPEVPQLGATESQNRFNLVFQKFISVFTQKEHPLVLFLDDLQWADLASLKLIQLLTTDSDSQYLLMIGAYRDNEVDTTHPLILMLQEIEKTDIIIKKIICQPLKITDVYQLITDTLKCDLERVKPLAELIFNKTGGNPFFLTQLFNFIYQENLLLFDFNIGRWQWEVSQIQEIGITDNVVELMIGKIKKLHNTTQKTLKLAACIGSQFNLDVLSVINEKSRKATAIDLWEALQDGLILPLDDGYKLPQLLDQVDDFVIDYQFLHDRVQQAAYALIPDAQKNEVHLKIGRLLLRNIDQTLLEEKIFDIVNHLNIGAELVVLQEERYNLAQLNLIAGCKAKDSAAYESALNFFKIGLEMLADDSWNKHYKLTLFLHTETIETAYLNTNFEQAEALFESVIQHSKNILDRVKVYEKKIQYYISQTRMREALNINLAVINMLGVSLSTAPPDDLIIEDLAHLPEMTDANKLAAMRMLRTALPPAYFVEPTLVPLISFTLVNLCFQYGNSSLASHAYASYGLVLCGYLQDIESGYQFGKLSLKVLAHFDAKELKCKVYGLFNIFICHWKEHIQETIEPLQDGLKVALEVGDMEYAGYNGILACWHSFFTGENLGILDRRIHPYITLAHKIKQDHFIFSVRILKQMIFDLTSELKNNFYLEGESFNELMMQKLAGNNTATFFAYLAKTIVYYYFKIYTQSVENAKLAQKYEAAVAGTVHLAQYTFYQSLALLALYPYQFSESTLNNEIEFREALEKVEVNQRQLEKWAFHAPVNNQHKYDFVEAEKARVLGQTLVAMEYYDRAIRGANSSGYTQEEALAYERAAEFYLTLGRNEFASLYMTKAYYGYVRWGAIAKVKDLDLRHPDLIAKVSKIDQVGLINTNITASTANTKASGLDLITVVKASQALSEEILLDNLLEKLMKIVIENAGAQTGFLILEKEGKLFIEAKAVVDKDELVVGQSILVKTSQQLPISVINYVERTKEDVVLTDASSDGRFAIDPYIAKNKLKSILCTSIIHQGKLIGLVYLENNLTAGAFTPDRLQILKLLSSQAAISLENAQLYTNLEEKIAERTKELNENNLRLKQTLHELKLTQAQLIQTEKMSSLGQMVAGVAHEINNPVTFIHGNLAHIDEYMNNLLTLIDLYQEIYPNTAPGIDEFLLNIDFDFMKEDIPKTLSSMKIGTQRIREIVLTLRNFSRLDEADMKPVNIHEGIDSTLLILQSHLQTKSGHPAIQIIKDYGDLPQVECYAGLLNQVFMNVLVNGIDALGKFNQERTAAEISKNISTIKIRTQVVNSDWVAISIKDNGTGMSADVKQRLFDPFFTTKPVGQGTGLGLSISYQIVVDKHHGKIECISEPGKGAEFVIEIPVRQK</sequence>
<dbReference type="Gene3D" id="3.30.450.40">
    <property type="match status" value="1"/>
</dbReference>
<dbReference type="InterPro" id="IPR053159">
    <property type="entry name" value="Hybrid_Histidine_Kinase"/>
</dbReference>
<keyword evidence="4" id="KW-0418">Kinase</keyword>
<evidence type="ECO:0000313" key="10">
    <source>
        <dbReference type="Proteomes" id="UP001165986"/>
    </source>
</evidence>
<dbReference type="Pfam" id="PF02518">
    <property type="entry name" value="HATPase_c"/>
    <property type="match status" value="1"/>
</dbReference>
<dbReference type="InterPro" id="IPR003594">
    <property type="entry name" value="HATPase_dom"/>
</dbReference>
<comment type="caution">
    <text evidence="9">The sequence shown here is derived from an EMBL/GenBank/DDBJ whole genome shotgun (WGS) entry which is preliminary data.</text>
</comment>
<organism evidence="9 10">
    <name type="scientific">Komarekiella delphini-convector SJRDD-AB1</name>
    <dbReference type="NCBI Taxonomy" id="2593771"/>
    <lineage>
        <taxon>Bacteria</taxon>
        <taxon>Bacillati</taxon>
        <taxon>Cyanobacteriota</taxon>
        <taxon>Cyanophyceae</taxon>
        <taxon>Nostocales</taxon>
        <taxon>Nostocaceae</taxon>
        <taxon>Komarekiella</taxon>
        <taxon>Komarekiella delphini-convector</taxon>
    </lineage>
</organism>
<dbReference type="SMART" id="SM00388">
    <property type="entry name" value="HisKA"/>
    <property type="match status" value="1"/>
</dbReference>
<dbReference type="PANTHER" id="PTHR43642:SF1">
    <property type="entry name" value="HYBRID SIGNAL TRANSDUCTION HISTIDINE KINASE G"/>
    <property type="match status" value="1"/>
</dbReference>
<dbReference type="SMART" id="SM00065">
    <property type="entry name" value="GAF"/>
    <property type="match status" value="1"/>
</dbReference>
<dbReference type="Gene3D" id="1.10.287.130">
    <property type="match status" value="1"/>
</dbReference>
<keyword evidence="10" id="KW-1185">Reference proteome</keyword>
<evidence type="ECO:0000256" key="1">
    <source>
        <dbReference type="ARBA" id="ARBA00000085"/>
    </source>
</evidence>
<keyword evidence="5" id="KW-0902">Two-component regulatory system</keyword>
<feature type="coiled-coil region" evidence="6">
    <location>
        <begin position="1474"/>
        <end position="1505"/>
    </location>
</feature>
<protein>
    <recommendedName>
        <fullName evidence="2">histidine kinase</fullName>
        <ecNumber evidence="2">2.7.13.3</ecNumber>
    </recommendedName>
</protein>
<dbReference type="InterPro" id="IPR029016">
    <property type="entry name" value="GAF-like_dom_sf"/>
</dbReference>
<dbReference type="Gene3D" id="3.30.565.10">
    <property type="entry name" value="Histidine kinase-like ATPase, C-terminal domain"/>
    <property type="match status" value="1"/>
</dbReference>
<evidence type="ECO:0000256" key="4">
    <source>
        <dbReference type="ARBA" id="ARBA00022777"/>
    </source>
</evidence>
<dbReference type="InterPro" id="IPR027417">
    <property type="entry name" value="P-loop_NTPase"/>
</dbReference>
<dbReference type="PROSITE" id="PS50109">
    <property type="entry name" value="HIS_KIN"/>
    <property type="match status" value="1"/>
</dbReference>
<dbReference type="SUPFAM" id="SSF47384">
    <property type="entry name" value="Homodimeric domain of signal transducing histidine kinase"/>
    <property type="match status" value="1"/>
</dbReference>